<feature type="signal peptide" evidence="6">
    <location>
        <begin position="1"/>
        <end position="18"/>
    </location>
</feature>
<evidence type="ECO:0000259" key="7">
    <source>
        <dbReference type="Pfam" id="PF00144"/>
    </source>
</evidence>
<evidence type="ECO:0000256" key="5">
    <source>
        <dbReference type="PROSITE-ProRule" id="PRU00339"/>
    </source>
</evidence>
<evidence type="ECO:0000256" key="6">
    <source>
        <dbReference type="SAM" id="SignalP"/>
    </source>
</evidence>
<evidence type="ECO:0000313" key="9">
    <source>
        <dbReference type="Proteomes" id="UP000029998"/>
    </source>
</evidence>
<dbReference type="PROSITE" id="PS50005">
    <property type="entry name" value="TPR"/>
    <property type="match status" value="1"/>
</dbReference>
<dbReference type="eggNOG" id="COG1680">
    <property type="taxonomic scope" value="Bacteria"/>
</dbReference>
<keyword evidence="2" id="KW-0677">Repeat</keyword>
<dbReference type="SUPFAM" id="SSF56601">
    <property type="entry name" value="beta-lactamase/transpeptidase-like"/>
    <property type="match status" value="1"/>
</dbReference>
<organism evidence="8 9">
    <name type="scientific">Lysobacter daejeonensis GH1-9</name>
    <dbReference type="NCBI Taxonomy" id="1385517"/>
    <lineage>
        <taxon>Bacteria</taxon>
        <taxon>Pseudomonadati</taxon>
        <taxon>Pseudomonadota</taxon>
        <taxon>Gammaproteobacteria</taxon>
        <taxon>Lysobacterales</taxon>
        <taxon>Lysobacteraceae</taxon>
        <taxon>Aerolutibacter</taxon>
    </lineage>
</organism>
<dbReference type="PANTHER" id="PTHR46825">
    <property type="entry name" value="D-ALANYL-D-ALANINE-CARBOXYPEPTIDASE/ENDOPEPTIDASE AMPH"/>
    <property type="match status" value="1"/>
</dbReference>
<evidence type="ECO:0000256" key="1">
    <source>
        <dbReference type="ARBA" id="ARBA00004370"/>
    </source>
</evidence>
<dbReference type="GO" id="GO:0016020">
    <property type="term" value="C:membrane"/>
    <property type="evidence" value="ECO:0007669"/>
    <property type="project" value="UniProtKB-SubCell"/>
</dbReference>
<evidence type="ECO:0000256" key="2">
    <source>
        <dbReference type="ARBA" id="ARBA00022737"/>
    </source>
</evidence>
<protein>
    <recommendedName>
        <fullName evidence="7">Beta-lactamase-related domain-containing protein</fullName>
    </recommendedName>
</protein>
<dbReference type="SMART" id="SM00028">
    <property type="entry name" value="TPR"/>
    <property type="match status" value="1"/>
</dbReference>
<dbReference type="Pfam" id="PF00144">
    <property type="entry name" value="Beta-lactamase"/>
    <property type="match status" value="1"/>
</dbReference>
<dbReference type="Proteomes" id="UP000029998">
    <property type="component" value="Unassembled WGS sequence"/>
</dbReference>
<proteinExistence type="predicted"/>
<keyword evidence="9" id="KW-1185">Reference proteome</keyword>
<feature type="domain" description="Beta-lactamase-related" evidence="7">
    <location>
        <begin position="43"/>
        <end position="342"/>
    </location>
</feature>
<keyword evidence="6" id="KW-0732">Signal</keyword>
<dbReference type="InterPro" id="IPR050491">
    <property type="entry name" value="AmpC-like"/>
</dbReference>
<reference evidence="8 9" key="1">
    <citation type="submission" date="2013-08" db="EMBL/GenBank/DDBJ databases">
        <title>Genome sequencing of Lysobacter.</title>
        <authorList>
            <person name="Zhang S."/>
            <person name="Wang G."/>
        </authorList>
    </citation>
    <scope>NUCLEOTIDE SEQUENCE [LARGE SCALE GENOMIC DNA]</scope>
    <source>
        <strain evidence="8 9">GH1-9</strain>
    </source>
</reference>
<accession>A0A0A0F0W3</accession>
<evidence type="ECO:0000256" key="4">
    <source>
        <dbReference type="ARBA" id="ARBA00023136"/>
    </source>
</evidence>
<dbReference type="InterPro" id="IPR019734">
    <property type="entry name" value="TPR_rpt"/>
</dbReference>
<dbReference type="RefSeq" id="WP_036133413.1">
    <property type="nucleotide sequence ID" value="NZ_AVPU01000001.1"/>
</dbReference>
<dbReference type="InterPro" id="IPR012338">
    <property type="entry name" value="Beta-lactam/transpept-like"/>
</dbReference>
<sequence length="482" mass="52553">MKLLAIAAVALLALPVAAATNGDTGPSRKNIETLVSRYADLDLFSGTVLVADHGKVVYADAFGEANKDHRIPNRLNTSYNIGSIGKTFTAVAIMQLVDAGKLKLDDKLSRFLPEFPFPEKDTITIQQLLNHSSGLGDYMEHEDYPRKMAGIENIADILPLIYTQRPQFSPGERFAYSNSGMVVLGAIVEKISGLSYPEYLRLHIFAPAGMIDSRLTQENDVLSNRSLGYVLTPNRGRVTNVRSIMPASADGGLHTTAPDLLRFDQALYGTRLLNSNSRQRMFTPVGPAPFYGSGWFTKSINGHRAVGHGGGAPGVNAEFRRYLDDGYTLIVLSNYDLGATPLAEEIEKVLFNLPYALPTQADADFAHAQQFADSGQVGAALPILDRLATAEKPHVMSLYMAARLRIVGKTEVEKALPALTRYIELAGADAQPSISAAWWRKGNAYELLGRVADARKCYETALALDPKNEEAQLALTKLRDTP</sequence>
<evidence type="ECO:0000256" key="3">
    <source>
        <dbReference type="ARBA" id="ARBA00022803"/>
    </source>
</evidence>
<feature type="repeat" description="TPR" evidence="5">
    <location>
        <begin position="435"/>
        <end position="468"/>
    </location>
</feature>
<name>A0A0A0F0W3_9GAMM</name>
<evidence type="ECO:0000313" key="8">
    <source>
        <dbReference type="EMBL" id="KGM56225.1"/>
    </source>
</evidence>
<dbReference type="OrthoDB" id="9799367at2"/>
<dbReference type="SUPFAM" id="SSF48452">
    <property type="entry name" value="TPR-like"/>
    <property type="match status" value="1"/>
</dbReference>
<dbReference type="AlphaFoldDB" id="A0A0A0F0W3"/>
<keyword evidence="3 5" id="KW-0802">TPR repeat</keyword>
<feature type="chain" id="PRO_5001962593" description="Beta-lactamase-related domain-containing protein" evidence="6">
    <location>
        <begin position="19"/>
        <end position="482"/>
    </location>
</feature>
<dbReference type="Pfam" id="PF07719">
    <property type="entry name" value="TPR_2"/>
    <property type="match status" value="1"/>
</dbReference>
<comment type="subcellular location">
    <subcellularLocation>
        <location evidence="1">Membrane</location>
    </subcellularLocation>
</comment>
<dbReference type="InterPro" id="IPR011990">
    <property type="entry name" value="TPR-like_helical_dom_sf"/>
</dbReference>
<comment type="caution">
    <text evidence="8">The sequence shown here is derived from an EMBL/GenBank/DDBJ whole genome shotgun (WGS) entry which is preliminary data.</text>
</comment>
<keyword evidence="4" id="KW-0472">Membrane</keyword>
<dbReference type="InterPro" id="IPR001466">
    <property type="entry name" value="Beta-lactam-related"/>
</dbReference>
<dbReference type="InterPro" id="IPR013105">
    <property type="entry name" value="TPR_2"/>
</dbReference>
<gene>
    <name evidence="8" type="ORF">N800_08400</name>
</gene>
<dbReference type="STRING" id="1385517.N800_08400"/>
<dbReference type="PANTHER" id="PTHR46825:SF11">
    <property type="entry name" value="PENICILLIN-BINDING PROTEIN 4"/>
    <property type="match status" value="1"/>
</dbReference>
<dbReference type="Gene3D" id="3.40.710.10">
    <property type="entry name" value="DD-peptidase/beta-lactamase superfamily"/>
    <property type="match status" value="1"/>
</dbReference>
<dbReference type="Gene3D" id="1.25.40.10">
    <property type="entry name" value="Tetratricopeptide repeat domain"/>
    <property type="match status" value="1"/>
</dbReference>
<dbReference type="EMBL" id="AVPU01000001">
    <property type="protein sequence ID" value="KGM56225.1"/>
    <property type="molecule type" value="Genomic_DNA"/>
</dbReference>